<reference evidence="2" key="2">
    <citation type="submission" date="2022-01" db="EMBL/GenBank/DDBJ databases">
        <authorList>
            <person name="Yamashiro T."/>
            <person name="Shiraishi A."/>
            <person name="Satake H."/>
            <person name="Nakayama K."/>
        </authorList>
    </citation>
    <scope>NUCLEOTIDE SEQUENCE</scope>
</reference>
<feature type="compositionally biased region" description="Polar residues" evidence="1">
    <location>
        <begin position="1"/>
        <end position="21"/>
    </location>
</feature>
<accession>A0ABQ5AU39</accession>
<sequence length="387" mass="43504">MFTDNTTKVDSEPPNGSNDDITNPYECDQTLNVSAGTTNLSAGPAPQRKERCTLQCTLSLEEEKSSYLRAVLSTTSIRLVQNLVSSTPYVPPSKKDYEILFQPLFDEYFNPPPRAVSLDPVAVAAQELLIQSVQLRQLPLIKMYHLLVPHQQIRKFNLKSFFKGHGKQWNQARGRAFMLGAEQARQDLNIVTGMFTLNNHFATTLFDSGVDYSFVSTTFIPLLGIEPSELGFRYEIEIASGQLVEIDKVIKGCKLEIKGHVFDIDLIPFGHGSFDVIIGMDWLSNHKAKIICHEKVVRIPLLDGKVLRVIGERLEEKARLLMSVKASDKKQGEIVMVRDFPKVFPNYLSGFPPLWETEFRIELIPGAVPIAKSPYRLAPSELRVVGK</sequence>
<dbReference type="Gene3D" id="2.40.70.10">
    <property type="entry name" value="Acid Proteases"/>
    <property type="match status" value="1"/>
</dbReference>
<evidence type="ECO:0000313" key="3">
    <source>
        <dbReference type="Proteomes" id="UP001151760"/>
    </source>
</evidence>
<keyword evidence="3" id="KW-1185">Reference proteome</keyword>
<keyword evidence="2" id="KW-0808">Transferase</keyword>
<dbReference type="SUPFAM" id="SSF50630">
    <property type="entry name" value="Acid proteases"/>
    <property type="match status" value="1"/>
</dbReference>
<keyword evidence="2" id="KW-0695">RNA-directed DNA polymerase</keyword>
<keyword evidence="2" id="KW-0548">Nucleotidyltransferase</keyword>
<evidence type="ECO:0000256" key="1">
    <source>
        <dbReference type="SAM" id="MobiDB-lite"/>
    </source>
</evidence>
<organism evidence="2 3">
    <name type="scientific">Tanacetum coccineum</name>
    <dbReference type="NCBI Taxonomy" id="301880"/>
    <lineage>
        <taxon>Eukaryota</taxon>
        <taxon>Viridiplantae</taxon>
        <taxon>Streptophyta</taxon>
        <taxon>Embryophyta</taxon>
        <taxon>Tracheophyta</taxon>
        <taxon>Spermatophyta</taxon>
        <taxon>Magnoliopsida</taxon>
        <taxon>eudicotyledons</taxon>
        <taxon>Gunneridae</taxon>
        <taxon>Pentapetalae</taxon>
        <taxon>asterids</taxon>
        <taxon>campanulids</taxon>
        <taxon>Asterales</taxon>
        <taxon>Asteraceae</taxon>
        <taxon>Asteroideae</taxon>
        <taxon>Anthemideae</taxon>
        <taxon>Anthemidinae</taxon>
        <taxon>Tanacetum</taxon>
    </lineage>
</organism>
<comment type="caution">
    <text evidence="2">The sequence shown here is derived from an EMBL/GenBank/DDBJ whole genome shotgun (WGS) entry which is preliminary data.</text>
</comment>
<gene>
    <name evidence="2" type="ORF">Tco_0839278</name>
</gene>
<dbReference type="Proteomes" id="UP001151760">
    <property type="component" value="Unassembled WGS sequence"/>
</dbReference>
<evidence type="ECO:0000313" key="2">
    <source>
        <dbReference type="EMBL" id="GJT04816.1"/>
    </source>
</evidence>
<dbReference type="CDD" id="cd00303">
    <property type="entry name" value="retropepsin_like"/>
    <property type="match status" value="1"/>
</dbReference>
<protein>
    <submittedName>
        <fullName evidence="2">Reverse transcriptase domain-containing protein</fullName>
    </submittedName>
</protein>
<name>A0ABQ5AU39_9ASTR</name>
<proteinExistence type="predicted"/>
<reference evidence="2" key="1">
    <citation type="journal article" date="2022" name="Int. J. Mol. Sci.">
        <title>Draft Genome of Tanacetum Coccineum: Genomic Comparison of Closely Related Tanacetum-Family Plants.</title>
        <authorList>
            <person name="Yamashiro T."/>
            <person name="Shiraishi A."/>
            <person name="Nakayama K."/>
            <person name="Satake H."/>
        </authorList>
    </citation>
    <scope>NUCLEOTIDE SEQUENCE</scope>
</reference>
<dbReference type="InterPro" id="IPR032567">
    <property type="entry name" value="RTL1-rel"/>
</dbReference>
<dbReference type="Pfam" id="PF08284">
    <property type="entry name" value="RVP_2"/>
    <property type="match status" value="1"/>
</dbReference>
<dbReference type="PANTHER" id="PTHR15503:SF45">
    <property type="entry name" value="RNA-DIRECTED DNA POLYMERASE HOMOLOG"/>
    <property type="match status" value="1"/>
</dbReference>
<dbReference type="GO" id="GO:0003964">
    <property type="term" value="F:RNA-directed DNA polymerase activity"/>
    <property type="evidence" value="ECO:0007669"/>
    <property type="project" value="UniProtKB-KW"/>
</dbReference>
<dbReference type="EMBL" id="BQNB010012537">
    <property type="protein sequence ID" value="GJT04816.1"/>
    <property type="molecule type" value="Genomic_DNA"/>
</dbReference>
<dbReference type="InterPro" id="IPR021109">
    <property type="entry name" value="Peptidase_aspartic_dom_sf"/>
</dbReference>
<feature type="region of interest" description="Disordered" evidence="1">
    <location>
        <begin position="1"/>
        <end position="24"/>
    </location>
</feature>
<dbReference type="PANTHER" id="PTHR15503">
    <property type="entry name" value="LDOC1 RELATED"/>
    <property type="match status" value="1"/>
</dbReference>